<gene>
    <name evidence="1" type="ORF">LCGC14_3091380</name>
</gene>
<evidence type="ECO:0000313" key="1">
    <source>
        <dbReference type="EMBL" id="KKK53774.1"/>
    </source>
</evidence>
<dbReference type="AlphaFoldDB" id="A0A0F8YHS2"/>
<protein>
    <submittedName>
        <fullName evidence="1">Uncharacterized protein</fullName>
    </submittedName>
</protein>
<sequence>ESFCLRKGKALPERAFSLREYHGTGREALARASELRPTWEDLDEARGPNKEPTVEPPIELGPGVVICHVDPDGQHMGILLQERPSGEWLLVFFTSNSRWGVRRATTDELALAAFPSTRRTYLAPVTRSSAGLIPTRAVFPLHRVEALINEFGRGVAPGV</sequence>
<name>A0A0F8YHS2_9ZZZZ</name>
<comment type="caution">
    <text evidence="1">The sequence shown here is derived from an EMBL/GenBank/DDBJ whole genome shotgun (WGS) entry which is preliminary data.</text>
</comment>
<accession>A0A0F8YHS2</accession>
<proteinExistence type="predicted"/>
<reference evidence="1" key="1">
    <citation type="journal article" date="2015" name="Nature">
        <title>Complex archaea that bridge the gap between prokaryotes and eukaryotes.</title>
        <authorList>
            <person name="Spang A."/>
            <person name="Saw J.H."/>
            <person name="Jorgensen S.L."/>
            <person name="Zaremba-Niedzwiedzka K."/>
            <person name="Martijn J."/>
            <person name="Lind A.E."/>
            <person name="van Eijk R."/>
            <person name="Schleper C."/>
            <person name="Guy L."/>
            <person name="Ettema T.J."/>
        </authorList>
    </citation>
    <scope>NUCLEOTIDE SEQUENCE</scope>
</reference>
<dbReference type="EMBL" id="LAZR01066336">
    <property type="protein sequence ID" value="KKK53774.1"/>
    <property type="molecule type" value="Genomic_DNA"/>
</dbReference>
<organism evidence="1">
    <name type="scientific">marine sediment metagenome</name>
    <dbReference type="NCBI Taxonomy" id="412755"/>
    <lineage>
        <taxon>unclassified sequences</taxon>
        <taxon>metagenomes</taxon>
        <taxon>ecological metagenomes</taxon>
    </lineage>
</organism>
<feature type="non-terminal residue" evidence="1">
    <location>
        <position position="1"/>
    </location>
</feature>